<dbReference type="Gene3D" id="2.30.30.140">
    <property type="match status" value="1"/>
</dbReference>
<dbReference type="EMBL" id="JYDH01000025">
    <property type="protein sequence ID" value="KRY38482.1"/>
    <property type="molecule type" value="Genomic_DNA"/>
</dbReference>
<keyword evidence="4" id="KW-0221">Differentiation</keyword>
<keyword evidence="4" id="KW-0744">Spermatogenesis</keyword>
<reference evidence="6 7" key="1">
    <citation type="submission" date="2015-01" db="EMBL/GenBank/DDBJ databases">
        <title>Evolution of Trichinella species and genotypes.</title>
        <authorList>
            <person name="Korhonen P.K."/>
            <person name="Edoardo P."/>
            <person name="Giuseppe L.R."/>
            <person name="Gasser R.B."/>
        </authorList>
    </citation>
    <scope>NUCLEOTIDE SEQUENCE [LARGE SCALE GENOMIC DNA]</scope>
    <source>
        <strain evidence="6">ISS3</strain>
    </source>
</reference>
<evidence type="ECO:0000256" key="2">
    <source>
        <dbReference type="ARBA" id="ARBA00022490"/>
    </source>
</evidence>
<keyword evidence="2" id="KW-0963">Cytoplasm</keyword>
<proteinExistence type="predicted"/>
<comment type="subcellular location">
    <subcellularLocation>
        <location evidence="1">Cytoplasm</location>
    </subcellularLocation>
</comment>
<dbReference type="Gene3D" id="3.30.420.610">
    <property type="entry name" value="LOTUS domain-like"/>
    <property type="match status" value="1"/>
</dbReference>
<dbReference type="AlphaFoldDB" id="A0A0V1BNU9"/>
<evidence type="ECO:0000313" key="7">
    <source>
        <dbReference type="Proteomes" id="UP000054776"/>
    </source>
</evidence>
<sequence>MSDTSSLHRRIYAVLKTFLNGATEQELTSEFKYFAGYDIPFENYGFTSLTDFMATAPNLYQIKCDVEGSLLYIAKSDGQSSLVENIVNRERCKDYYKRSQYCCDYAPPKRNANAASRPSERAITETETNPIEQLEEQQSQLSLIPDNSTVATIKKMGPSDVFSVLREMKKETFSYADLGHYIHPYEMQIRCYATFQTQFPASILHIETPSLFSLFPRSFDNERCCMTQTLFESVAHMDPVFMNEIYCGKLYAVMCREMLCRCGLHACNASTSCYRGLCVGKLEGSRVMFRLIDFGCIVTVSFSFVRQLPVEFESMMALSIDCKLDGLGVSSDDGKWTDGTINYVKNALRDKLFNAIVKQQYFAESDFGFLLPFMSVVLKSDDDSLEINSNLVEKGFASIL</sequence>
<evidence type="ECO:0000256" key="1">
    <source>
        <dbReference type="ARBA" id="ARBA00004496"/>
    </source>
</evidence>
<dbReference type="GO" id="GO:0030154">
    <property type="term" value="P:cell differentiation"/>
    <property type="evidence" value="ECO:0007669"/>
    <property type="project" value="UniProtKB-ARBA"/>
</dbReference>
<dbReference type="InterPro" id="IPR035437">
    <property type="entry name" value="SNase_OB-fold_sf"/>
</dbReference>
<dbReference type="OrthoDB" id="10034606at2759"/>
<dbReference type="InterPro" id="IPR025605">
    <property type="entry name" value="OST-HTH/LOTUS_dom"/>
</dbReference>
<dbReference type="Proteomes" id="UP000054776">
    <property type="component" value="Unassembled WGS sequence"/>
</dbReference>
<accession>A0A0V1BNU9</accession>
<evidence type="ECO:0000259" key="5">
    <source>
        <dbReference type="PROSITE" id="PS51644"/>
    </source>
</evidence>
<keyword evidence="3" id="KW-0677">Repeat</keyword>
<comment type="caution">
    <text evidence="6">The sequence shown here is derived from an EMBL/GenBank/DDBJ whole genome shotgun (WGS) entry which is preliminary data.</text>
</comment>
<keyword evidence="7" id="KW-1185">Reference proteome</keyword>
<dbReference type="Pfam" id="PF00567">
    <property type="entry name" value="TUDOR"/>
    <property type="match status" value="1"/>
</dbReference>
<evidence type="ECO:0000256" key="4">
    <source>
        <dbReference type="ARBA" id="ARBA00022871"/>
    </source>
</evidence>
<dbReference type="SUPFAM" id="SSF63748">
    <property type="entry name" value="Tudor/PWWP/MBT"/>
    <property type="match status" value="1"/>
</dbReference>
<dbReference type="Gene3D" id="2.40.50.90">
    <property type="match status" value="1"/>
</dbReference>
<feature type="domain" description="HTH OST-type" evidence="5">
    <location>
        <begin position="3"/>
        <end position="76"/>
    </location>
</feature>
<dbReference type="GO" id="GO:0007283">
    <property type="term" value="P:spermatogenesis"/>
    <property type="evidence" value="ECO:0007669"/>
    <property type="project" value="UniProtKB-KW"/>
</dbReference>
<protein>
    <recommendedName>
        <fullName evidence="5">HTH OST-type domain-containing protein</fullName>
    </recommendedName>
</protein>
<dbReference type="InParanoid" id="A0A0V1BNU9"/>
<dbReference type="GO" id="GO:0005737">
    <property type="term" value="C:cytoplasm"/>
    <property type="evidence" value="ECO:0007669"/>
    <property type="project" value="UniProtKB-SubCell"/>
</dbReference>
<dbReference type="Pfam" id="PF12872">
    <property type="entry name" value="OST-HTH"/>
    <property type="match status" value="1"/>
</dbReference>
<name>A0A0V1BNU9_TRISP</name>
<organism evidence="6 7">
    <name type="scientific">Trichinella spiralis</name>
    <name type="common">Trichina worm</name>
    <dbReference type="NCBI Taxonomy" id="6334"/>
    <lineage>
        <taxon>Eukaryota</taxon>
        <taxon>Metazoa</taxon>
        <taxon>Ecdysozoa</taxon>
        <taxon>Nematoda</taxon>
        <taxon>Enoplea</taxon>
        <taxon>Dorylaimia</taxon>
        <taxon>Trichinellida</taxon>
        <taxon>Trichinellidae</taxon>
        <taxon>Trichinella</taxon>
    </lineage>
</organism>
<evidence type="ECO:0000313" key="6">
    <source>
        <dbReference type="EMBL" id="KRY38482.1"/>
    </source>
</evidence>
<dbReference type="PROSITE" id="PS51644">
    <property type="entry name" value="HTH_OST"/>
    <property type="match status" value="1"/>
</dbReference>
<evidence type="ECO:0000256" key="3">
    <source>
        <dbReference type="ARBA" id="ARBA00022737"/>
    </source>
</evidence>
<dbReference type="InterPro" id="IPR041966">
    <property type="entry name" value="LOTUS-like"/>
</dbReference>
<gene>
    <name evidence="6" type="ORF">T01_9732</name>
</gene>
<dbReference type="InterPro" id="IPR002999">
    <property type="entry name" value="Tudor"/>
</dbReference>